<organism evidence="2 3">
    <name type="scientific">Fasciola gigantica</name>
    <name type="common">Giant liver fluke</name>
    <dbReference type="NCBI Taxonomy" id="46835"/>
    <lineage>
        <taxon>Eukaryota</taxon>
        <taxon>Metazoa</taxon>
        <taxon>Spiralia</taxon>
        <taxon>Lophotrochozoa</taxon>
        <taxon>Platyhelminthes</taxon>
        <taxon>Trematoda</taxon>
        <taxon>Digenea</taxon>
        <taxon>Plagiorchiida</taxon>
        <taxon>Echinostomata</taxon>
        <taxon>Echinostomatoidea</taxon>
        <taxon>Fasciolidae</taxon>
        <taxon>Fasciola</taxon>
    </lineage>
</organism>
<evidence type="ECO:0000313" key="3">
    <source>
        <dbReference type="Proteomes" id="UP000316759"/>
    </source>
</evidence>
<dbReference type="EMBL" id="SUNJ01010980">
    <property type="protein sequence ID" value="TPP59217.1"/>
    <property type="molecule type" value="Genomic_DNA"/>
</dbReference>
<keyword evidence="3" id="KW-1185">Reference proteome</keyword>
<protein>
    <submittedName>
        <fullName evidence="2">Uncharacterized protein</fullName>
    </submittedName>
</protein>
<dbReference type="OrthoDB" id="10606371at2759"/>
<name>A0A504YML6_FASGI</name>
<gene>
    <name evidence="2" type="ORF">FGIG_07024</name>
</gene>
<dbReference type="AlphaFoldDB" id="A0A504YML6"/>
<feature type="compositionally biased region" description="Basic and acidic residues" evidence="1">
    <location>
        <begin position="204"/>
        <end position="214"/>
    </location>
</feature>
<feature type="region of interest" description="Disordered" evidence="1">
    <location>
        <begin position="164"/>
        <end position="221"/>
    </location>
</feature>
<evidence type="ECO:0000313" key="2">
    <source>
        <dbReference type="EMBL" id="TPP59217.1"/>
    </source>
</evidence>
<feature type="compositionally biased region" description="Polar residues" evidence="1">
    <location>
        <begin position="317"/>
        <end position="337"/>
    </location>
</feature>
<sequence length="372" mass="39806">MEPLLHGPNNSVALRLSLGRAWPLGSNIYGYPRQTLSAPDRMTHQYPAPPQLAAPASPQPVIEEEPRSQYPHSIVPGTGYCCRGPPGLQMDHTALIGSIPPGATLSGVDVYESLRFAAAAQPIAACQSVPGHSQLAHHHKPPQFQATRFVSHCIGSQGLQLLRPDRNSSLTGRSGAHPIPSNSSVLQAEPQKLVPSDHSVSKPHTREPKYRDPADSDALDSEDEVISDEDETMANVALADYSAATFEPFPQTAPINSTSGIWAVVPATYYLRSPCHTMPLASDPSLRYTCSAPLTELIRPCPLIYSPGPLLDDGDASSVSHSASQIPPRPSLSSGSESADLVELPSRTEIRFPVQMNNASNPDRTAADCSQN</sequence>
<proteinExistence type="predicted"/>
<feature type="region of interest" description="Disordered" evidence="1">
    <location>
        <begin position="314"/>
        <end position="372"/>
    </location>
</feature>
<accession>A0A504YML6</accession>
<feature type="compositionally biased region" description="Polar residues" evidence="1">
    <location>
        <begin position="355"/>
        <end position="372"/>
    </location>
</feature>
<evidence type="ECO:0000256" key="1">
    <source>
        <dbReference type="SAM" id="MobiDB-lite"/>
    </source>
</evidence>
<comment type="caution">
    <text evidence="2">The sequence shown here is derived from an EMBL/GenBank/DDBJ whole genome shotgun (WGS) entry which is preliminary data.</text>
</comment>
<dbReference type="Proteomes" id="UP000316759">
    <property type="component" value="Unassembled WGS sequence"/>
</dbReference>
<reference evidence="2 3" key="1">
    <citation type="submission" date="2019-04" db="EMBL/GenBank/DDBJ databases">
        <title>Annotation for the trematode Fasciola gigantica.</title>
        <authorList>
            <person name="Choi Y.-J."/>
        </authorList>
    </citation>
    <scope>NUCLEOTIDE SEQUENCE [LARGE SCALE GENOMIC DNA]</scope>
    <source>
        <strain evidence="2">Uganda_cow_1</strain>
    </source>
</reference>